<dbReference type="EMBL" id="CP013121">
    <property type="protein sequence ID" value="ALM94729.1"/>
    <property type="molecule type" value="Genomic_DNA"/>
</dbReference>
<feature type="transmembrane region" description="Helical" evidence="7">
    <location>
        <begin position="34"/>
        <end position="53"/>
    </location>
</feature>
<evidence type="ECO:0000256" key="4">
    <source>
        <dbReference type="ARBA" id="ARBA00022692"/>
    </source>
</evidence>
<dbReference type="Proteomes" id="UP000067061">
    <property type="component" value="Chromosome"/>
</dbReference>
<proteinExistence type="inferred from homology"/>
<evidence type="ECO:0000256" key="7">
    <source>
        <dbReference type="SAM" id="Phobius"/>
    </source>
</evidence>
<keyword evidence="6 7" id="KW-0472">Membrane</keyword>
<evidence type="ECO:0000256" key="2">
    <source>
        <dbReference type="ARBA" id="ARBA00006464"/>
    </source>
</evidence>
<evidence type="ECO:0000313" key="10">
    <source>
        <dbReference type="Proteomes" id="UP000067061"/>
    </source>
</evidence>
<evidence type="ECO:0000256" key="3">
    <source>
        <dbReference type="ARBA" id="ARBA00022679"/>
    </source>
</evidence>
<accession>A0AAC8WGH8</accession>
<comment type="similarity">
    <text evidence="2">Belongs to the bacterial sugar transferase family.</text>
</comment>
<dbReference type="PANTHER" id="PTHR30576">
    <property type="entry name" value="COLANIC BIOSYNTHESIS UDP-GLUCOSE LIPID CARRIER TRANSFERASE"/>
    <property type="match status" value="1"/>
</dbReference>
<evidence type="ECO:0000256" key="6">
    <source>
        <dbReference type="ARBA" id="ARBA00023136"/>
    </source>
</evidence>
<dbReference type="InterPro" id="IPR003362">
    <property type="entry name" value="Bact_transf"/>
</dbReference>
<keyword evidence="3" id="KW-0808">Transferase</keyword>
<keyword evidence="5 7" id="KW-1133">Transmembrane helix</keyword>
<gene>
    <name evidence="9" type="ORF">RO02_08875</name>
</gene>
<dbReference type="GO" id="GO:0016780">
    <property type="term" value="F:phosphotransferase activity, for other substituted phosphate groups"/>
    <property type="evidence" value="ECO:0007669"/>
    <property type="project" value="TreeGrafter"/>
</dbReference>
<feature type="transmembrane region" description="Helical" evidence="7">
    <location>
        <begin position="7"/>
        <end position="28"/>
    </location>
</feature>
<feature type="transmembrane region" description="Helical" evidence="7">
    <location>
        <begin position="246"/>
        <end position="270"/>
    </location>
</feature>
<feature type="domain" description="Bacterial sugar transferase" evidence="8">
    <location>
        <begin position="244"/>
        <end position="426"/>
    </location>
</feature>
<organism evidence="9 10">
    <name type="scientific">Fusobacterium nucleatum subsp. polymorphum</name>
    <name type="common">Fusobacterium polymorphum</name>
    <dbReference type="NCBI Taxonomy" id="76857"/>
    <lineage>
        <taxon>Bacteria</taxon>
        <taxon>Fusobacteriati</taxon>
        <taxon>Fusobacteriota</taxon>
        <taxon>Fusobacteriia</taxon>
        <taxon>Fusobacteriales</taxon>
        <taxon>Fusobacteriaceae</taxon>
        <taxon>Fusobacterium</taxon>
    </lineage>
</organism>
<protein>
    <submittedName>
        <fullName evidence="9">Polyprenyl glycosylphosphotransferase</fullName>
    </submittedName>
</protein>
<feature type="transmembrane region" description="Helical" evidence="7">
    <location>
        <begin position="88"/>
        <end position="106"/>
    </location>
</feature>
<reference evidence="9 10" key="1">
    <citation type="submission" date="2015-11" db="EMBL/GenBank/DDBJ databases">
        <authorList>
            <person name="Kook J.-K."/>
            <person name="Park S.-N."/>
            <person name="Lim Y.K."/>
            <person name="Jo E."/>
        </authorList>
    </citation>
    <scope>NUCLEOTIDE SEQUENCE [LARGE SCALE GENOMIC DNA]</scope>
    <source>
        <strain evidence="9 10">ChDC F306</strain>
    </source>
</reference>
<evidence type="ECO:0000259" key="8">
    <source>
        <dbReference type="Pfam" id="PF02397"/>
    </source>
</evidence>
<dbReference type="AlphaFoldDB" id="A0AAC8WGH8"/>
<dbReference type="Gene3D" id="3.40.50.720">
    <property type="entry name" value="NAD(P)-binding Rossmann-like Domain"/>
    <property type="match status" value="1"/>
</dbReference>
<feature type="transmembrane region" description="Helical" evidence="7">
    <location>
        <begin position="65"/>
        <end position="82"/>
    </location>
</feature>
<comment type="subcellular location">
    <subcellularLocation>
        <location evidence="1">Membrane</location>
        <topology evidence="1">Multi-pass membrane protein</topology>
    </subcellularLocation>
</comment>
<evidence type="ECO:0000256" key="5">
    <source>
        <dbReference type="ARBA" id="ARBA00022989"/>
    </source>
</evidence>
<dbReference type="Pfam" id="PF02397">
    <property type="entry name" value="Bac_transf"/>
    <property type="match status" value="1"/>
</dbReference>
<keyword evidence="4 7" id="KW-0812">Transmembrane</keyword>
<evidence type="ECO:0000313" key="9">
    <source>
        <dbReference type="EMBL" id="ALM94729.1"/>
    </source>
</evidence>
<dbReference type="InterPro" id="IPR017475">
    <property type="entry name" value="EPS_sugar_tfrase"/>
</dbReference>
<dbReference type="PANTHER" id="PTHR30576:SF0">
    <property type="entry name" value="UNDECAPRENYL-PHOSPHATE N-ACETYLGALACTOSAMINYL 1-PHOSPHATE TRANSFERASE-RELATED"/>
    <property type="match status" value="1"/>
</dbReference>
<dbReference type="GO" id="GO:0016020">
    <property type="term" value="C:membrane"/>
    <property type="evidence" value="ECO:0007669"/>
    <property type="project" value="UniProtKB-SubCell"/>
</dbReference>
<dbReference type="NCBIfam" id="TIGR03025">
    <property type="entry name" value="EPS_sugtrans"/>
    <property type="match status" value="1"/>
</dbReference>
<dbReference type="RefSeq" id="WP_060496525.1">
    <property type="nucleotide sequence ID" value="NZ_CP013121.1"/>
</dbReference>
<evidence type="ECO:0000256" key="1">
    <source>
        <dbReference type="ARBA" id="ARBA00004141"/>
    </source>
</evidence>
<name>A0AAC8WGH8_FUSNP</name>
<sequence>MKLDKKFLIATIYLLVSYTIYNVLLRKMDYTTKYLTNSIFLIYVFVKFIFGQLDFYADRFRLKDVFINFGINLTFSLLIFMFLKKINIFTIFIFLFTIQIAFRRLVTLKYVKKQNVLIFGSNHIENNVQEDLICDLNYEYKGYISNNVSKATKYLLGSYDEMEKIIEEQKIDMLVIVEEIGEENFKKYLKRIFDLKINGLKVLSYKDFNESIQKKIDITKIDEEWLLESNGFDILNNESQKNIKRVFDLIIAVILIIMTIPILLITAIIIKLESPGPIVFKQFRIGKNMKKFKIYKFRSMRIHDSGKYSKYTLNNDERVTRFGKFIRKTRIDELPQLFCVLKGTMSFVGPRPEWDELVDEYEKKIPYYNLRHLIKPGITGWAQVMYPYGECVEDAQRKLEYDIYYLKNQDFLMDILTIMKTVKIVIFGKGK</sequence>